<organism evidence="1 2">
    <name type="scientific">Mycobacterium paraense</name>
    <dbReference type="NCBI Taxonomy" id="767916"/>
    <lineage>
        <taxon>Bacteria</taxon>
        <taxon>Bacillati</taxon>
        <taxon>Actinomycetota</taxon>
        <taxon>Actinomycetes</taxon>
        <taxon>Mycobacteriales</taxon>
        <taxon>Mycobacteriaceae</taxon>
        <taxon>Mycobacterium</taxon>
        <taxon>Mycobacterium simiae complex</taxon>
    </lineage>
</organism>
<dbReference type="EMBL" id="LQPN01000073">
    <property type="protein sequence ID" value="ORW38182.1"/>
    <property type="molecule type" value="Genomic_DNA"/>
</dbReference>
<evidence type="ECO:0008006" key="3">
    <source>
        <dbReference type="Google" id="ProtNLM"/>
    </source>
</evidence>
<dbReference type="Gene3D" id="3.40.50.150">
    <property type="entry name" value="Vaccinia Virus protein VP39"/>
    <property type="match status" value="1"/>
</dbReference>
<dbReference type="Proteomes" id="UP000193285">
    <property type="component" value="Unassembled WGS sequence"/>
</dbReference>
<dbReference type="SUPFAM" id="SSF53335">
    <property type="entry name" value="S-adenosyl-L-methionine-dependent methyltransferases"/>
    <property type="match status" value="1"/>
</dbReference>
<accession>A0A1X2A4U2</accession>
<evidence type="ECO:0000313" key="2">
    <source>
        <dbReference type="Proteomes" id="UP000193285"/>
    </source>
</evidence>
<comment type="caution">
    <text evidence="1">The sequence shown here is derived from an EMBL/GenBank/DDBJ whole genome shotgun (WGS) entry which is preliminary data.</text>
</comment>
<reference evidence="1 2" key="1">
    <citation type="journal article" date="2015" name="Emerg. Microbes Infect.">
        <title>Characterization of 17 strains belonging to the Mycobacterium simiae complex and description of Mycobacterium paraense sp. nov.</title>
        <authorList>
            <person name="Fusco da Costa A.R."/>
            <person name="Fedrizzi T."/>
            <person name="Lopes M.L."/>
            <person name="Pecorari M."/>
            <person name="Oliveira da Costa W.L."/>
            <person name="Giacobazzi E."/>
            <person name="da Costa Bahia J.R."/>
            <person name="De Sanctis V."/>
            <person name="Batista Lima K.V."/>
            <person name="Bertorelli R."/>
            <person name="Grottola A."/>
            <person name="Fabio A."/>
            <person name="Mariottini A."/>
            <person name="Ferretti P."/>
            <person name="Di Leva F."/>
            <person name="Fregni Serpini G."/>
            <person name="Tagliazucchi S."/>
            <person name="Rumpianesi F."/>
            <person name="Jousson O."/>
            <person name="Segata N."/>
            <person name="Tortoli E."/>
        </authorList>
    </citation>
    <scope>NUCLEOTIDE SEQUENCE [LARGE SCALE GENOMIC DNA]</scope>
    <source>
        <strain evidence="1 2">IEC33</strain>
    </source>
</reference>
<name>A0A1X2A4U2_9MYCO</name>
<proteinExistence type="predicted"/>
<sequence>MDTEMHGEMAEVFDRTPRVHKLAHYLPVYDSVVDRTRPIRMLEIGSFYGDSLQMWREYLHPGSLIVSIDTKSKLLKIADPERIHIRIGGKRNIAFLREVAAEFGPFDFILDCGSHTSSKMVDSFRCLFASALNETGVYMVEDVNCDYWKVYRDSRTSFVDLVKALIDAMHSHYQVATNETNFRVGHPDRMRNVSVPAITPILDSIEVYDSVVVLRRGNRNLTRSIYRS</sequence>
<dbReference type="AlphaFoldDB" id="A0A1X2A4U2"/>
<gene>
    <name evidence="1" type="ORF">AWB90_24400</name>
</gene>
<evidence type="ECO:0000313" key="1">
    <source>
        <dbReference type="EMBL" id="ORW38182.1"/>
    </source>
</evidence>
<protein>
    <recommendedName>
        <fullName evidence="3">SAM-dependent methyltransferase</fullName>
    </recommendedName>
</protein>
<dbReference type="InterPro" id="IPR029063">
    <property type="entry name" value="SAM-dependent_MTases_sf"/>
</dbReference>